<evidence type="ECO:0000256" key="6">
    <source>
        <dbReference type="PROSITE-ProRule" id="PRU00169"/>
    </source>
</evidence>
<evidence type="ECO:0000256" key="1">
    <source>
        <dbReference type="ARBA" id="ARBA00022553"/>
    </source>
</evidence>
<dbReference type="SMART" id="SM00421">
    <property type="entry name" value="HTH_LUXR"/>
    <property type="match status" value="1"/>
</dbReference>
<dbReference type="Pfam" id="PF00072">
    <property type="entry name" value="Response_reg"/>
    <property type="match status" value="1"/>
</dbReference>
<sequence length="312" mass="33230">MTPSIEDAPPAVSPAAAPAPGQRVVLVVDDALDTLRMLCDALAAEGYAVLAARDAEEALQRFDMVVPDGVLLDAVMPGIDGFALCRQLKATPPWSHVPIVFMTGLSDTAQILQGFASGGVDYVVKPLRIPEVLARLATHVRNAQATRLAREAVDVAGLGVVVLDGQGRVAWRSPQATRWLEDAFAHTEAPTERAAAWLVQAQRDGEQTLPLADGRQLLARHMGASGLAESMLLLSHAAAEAAAPRHLQQVALTPRETEVLSWLTKGKTNRDIADILGMSPRTVNKHLEHIFEKLGVETRTAAAAIAGQLLQG</sequence>
<accession>A0A7X0P9Q0</accession>
<dbReference type="CDD" id="cd06170">
    <property type="entry name" value="LuxR_C_like"/>
    <property type="match status" value="1"/>
</dbReference>
<evidence type="ECO:0000256" key="5">
    <source>
        <dbReference type="ARBA" id="ARBA00023163"/>
    </source>
</evidence>
<dbReference type="InterPro" id="IPR011006">
    <property type="entry name" value="CheY-like_superfamily"/>
</dbReference>
<dbReference type="PANTHER" id="PTHR48111:SF1">
    <property type="entry name" value="TWO-COMPONENT RESPONSE REGULATOR ORR33"/>
    <property type="match status" value="1"/>
</dbReference>
<reference evidence="9 10" key="1">
    <citation type="submission" date="2020-08" db="EMBL/GenBank/DDBJ databases">
        <title>Functional genomics of gut bacteria from endangered species of beetles.</title>
        <authorList>
            <person name="Carlos-Shanley C."/>
        </authorList>
    </citation>
    <scope>NUCLEOTIDE SEQUENCE [LARGE SCALE GENOMIC DNA]</scope>
    <source>
        <strain evidence="9 10">S00198</strain>
    </source>
</reference>
<dbReference type="PROSITE" id="PS50043">
    <property type="entry name" value="HTH_LUXR_2"/>
    <property type="match status" value="1"/>
</dbReference>
<keyword evidence="5" id="KW-0804">Transcription</keyword>
<dbReference type="PROSITE" id="PS00622">
    <property type="entry name" value="HTH_LUXR_1"/>
    <property type="match status" value="1"/>
</dbReference>
<gene>
    <name evidence="9" type="ORF">HNP48_000250</name>
</gene>
<dbReference type="EMBL" id="JACHLK010000001">
    <property type="protein sequence ID" value="MBB6557586.1"/>
    <property type="molecule type" value="Genomic_DNA"/>
</dbReference>
<protein>
    <submittedName>
        <fullName evidence="9">DNA-binding response OmpR family regulator/DNA-binding CsgD family transcriptional regulator</fullName>
    </submittedName>
</protein>
<organism evidence="9 10">
    <name type="scientific">Acidovorax soli</name>
    <dbReference type="NCBI Taxonomy" id="592050"/>
    <lineage>
        <taxon>Bacteria</taxon>
        <taxon>Pseudomonadati</taxon>
        <taxon>Pseudomonadota</taxon>
        <taxon>Betaproteobacteria</taxon>
        <taxon>Burkholderiales</taxon>
        <taxon>Comamonadaceae</taxon>
        <taxon>Acidovorax</taxon>
    </lineage>
</organism>
<dbReference type="RefSeq" id="WP_260420044.1">
    <property type="nucleotide sequence ID" value="NZ_JACHLK010000001.1"/>
</dbReference>
<dbReference type="AlphaFoldDB" id="A0A7X0P9Q0"/>
<dbReference type="InterPro" id="IPR000792">
    <property type="entry name" value="Tscrpt_reg_LuxR_C"/>
</dbReference>
<evidence type="ECO:0000259" key="8">
    <source>
        <dbReference type="PROSITE" id="PS50110"/>
    </source>
</evidence>
<dbReference type="InterPro" id="IPR001789">
    <property type="entry name" value="Sig_transdc_resp-reg_receiver"/>
</dbReference>
<evidence type="ECO:0000313" key="9">
    <source>
        <dbReference type="EMBL" id="MBB6557586.1"/>
    </source>
</evidence>
<evidence type="ECO:0000256" key="2">
    <source>
        <dbReference type="ARBA" id="ARBA00023012"/>
    </source>
</evidence>
<dbReference type="InterPro" id="IPR036388">
    <property type="entry name" value="WH-like_DNA-bd_sf"/>
</dbReference>
<dbReference type="GO" id="GO:0000156">
    <property type="term" value="F:phosphorelay response regulator activity"/>
    <property type="evidence" value="ECO:0007669"/>
    <property type="project" value="TreeGrafter"/>
</dbReference>
<feature type="domain" description="HTH luxR-type" evidence="7">
    <location>
        <begin position="245"/>
        <end position="310"/>
    </location>
</feature>
<dbReference type="PRINTS" id="PR00038">
    <property type="entry name" value="HTHLUXR"/>
</dbReference>
<dbReference type="GO" id="GO:0032993">
    <property type="term" value="C:protein-DNA complex"/>
    <property type="evidence" value="ECO:0007669"/>
    <property type="project" value="TreeGrafter"/>
</dbReference>
<dbReference type="SMART" id="SM00448">
    <property type="entry name" value="REC"/>
    <property type="match status" value="1"/>
</dbReference>
<dbReference type="Proteomes" id="UP000575083">
    <property type="component" value="Unassembled WGS sequence"/>
</dbReference>
<dbReference type="Gene3D" id="1.10.10.10">
    <property type="entry name" value="Winged helix-like DNA-binding domain superfamily/Winged helix DNA-binding domain"/>
    <property type="match status" value="1"/>
</dbReference>
<comment type="caution">
    <text evidence="9">The sequence shown here is derived from an EMBL/GenBank/DDBJ whole genome shotgun (WGS) entry which is preliminary data.</text>
</comment>
<evidence type="ECO:0000256" key="3">
    <source>
        <dbReference type="ARBA" id="ARBA00023015"/>
    </source>
</evidence>
<evidence type="ECO:0000256" key="4">
    <source>
        <dbReference type="ARBA" id="ARBA00023125"/>
    </source>
</evidence>
<proteinExistence type="predicted"/>
<evidence type="ECO:0000313" key="10">
    <source>
        <dbReference type="Proteomes" id="UP000575083"/>
    </source>
</evidence>
<dbReference type="Pfam" id="PF00196">
    <property type="entry name" value="GerE"/>
    <property type="match status" value="1"/>
</dbReference>
<keyword evidence="4 9" id="KW-0238">DNA-binding</keyword>
<keyword evidence="10" id="KW-1185">Reference proteome</keyword>
<feature type="modified residue" description="4-aspartylphosphate" evidence="6">
    <location>
        <position position="73"/>
    </location>
</feature>
<dbReference type="SUPFAM" id="SSF52172">
    <property type="entry name" value="CheY-like"/>
    <property type="match status" value="1"/>
</dbReference>
<dbReference type="Gene3D" id="3.40.50.2300">
    <property type="match status" value="1"/>
</dbReference>
<dbReference type="GO" id="GO:0005829">
    <property type="term" value="C:cytosol"/>
    <property type="evidence" value="ECO:0007669"/>
    <property type="project" value="TreeGrafter"/>
</dbReference>
<name>A0A7X0P9Q0_9BURK</name>
<dbReference type="InterPro" id="IPR039420">
    <property type="entry name" value="WalR-like"/>
</dbReference>
<dbReference type="InterPro" id="IPR016032">
    <property type="entry name" value="Sig_transdc_resp-reg_C-effctor"/>
</dbReference>
<keyword evidence="1 6" id="KW-0597">Phosphoprotein</keyword>
<keyword evidence="3" id="KW-0805">Transcription regulation</keyword>
<dbReference type="PANTHER" id="PTHR48111">
    <property type="entry name" value="REGULATOR OF RPOS"/>
    <property type="match status" value="1"/>
</dbReference>
<dbReference type="GO" id="GO:0006355">
    <property type="term" value="P:regulation of DNA-templated transcription"/>
    <property type="evidence" value="ECO:0007669"/>
    <property type="project" value="InterPro"/>
</dbReference>
<dbReference type="GO" id="GO:0000976">
    <property type="term" value="F:transcription cis-regulatory region binding"/>
    <property type="evidence" value="ECO:0007669"/>
    <property type="project" value="TreeGrafter"/>
</dbReference>
<dbReference type="PROSITE" id="PS50110">
    <property type="entry name" value="RESPONSE_REGULATORY"/>
    <property type="match status" value="1"/>
</dbReference>
<dbReference type="SUPFAM" id="SSF46894">
    <property type="entry name" value="C-terminal effector domain of the bipartite response regulators"/>
    <property type="match status" value="1"/>
</dbReference>
<feature type="domain" description="Response regulatory" evidence="8">
    <location>
        <begin position="24"/>
        <end position="140"/>
    </location>
</feature>
<keyword evidence="2" id="KW-0902">Two-component regulatory system</keyword>
<dbReference type="FunFam" id="1.10.10.10:FF:000153">
    <property type="entry name" value="LuxR family transcriptional regulator"/>
    <property type="match status" value="1"/>
</dbReference>
<evidence type="ECO:0000259" key="7">
    <source>
        <dbReference type="PROSITE" id="PS50043"/>
    </source>
</evidence>